<proteinExistence type="inferred from homology"/>
<protein>
    <recommendedName>
        <fullName evidence="9">Carbohydrate sulfotransferase</fullName>
        <ecNumber evidence="9">2.8.2.-</ecNumber>
    </recommendedName>
</protein>
<dbReference type="InterPro" id="IPR018011">
    <property type="entry name" value="Carb_sulfotrans_8-10"/>
</dbReference>
<evidence type="ECO:0000256" key="8">
    <source>
        <dbReference type="ARBA" id="ARBA00023180"/>
    </source>
</evidence>
<reference evidence="12" key="1">
    <citation type="submission" date="2025-08" db="UniProtKB">
        <authorList>
            <consortium name="RefSeq"/>
        </authorList>
    </citation>
    <scope>IDENTIFICATION</scope>
</reference>
<name>A0ABM4C4T4_HYDVU</name>
<keyword evidence="7" id="KW-0472">Membrane</keyword>
<keyword evidence="8 9" id="KW-0325">Glycoprotein</keyword>
<dbReference type="InterPro" id="IPR005331">
    <property type="entry name" value="Sulfotransferase"/>
</dbReference>
<evidence type="ECO:0000256" key="4">
    <source>
        <dbReference type="ARBA" id="ARBA00022692"/>
    </source>
</evidence>
<keyword evidence="6 9" id="KW-0333">Golgi apparatus</keyword>
<feature type="chain" id="PRO_5046961916" description="Carbohydrate sulfotransferase" evidence="10">
    <location>
        <begin position="21"/>
        <end position="316"/>
    </location>
</feature>
<dbReference type="EC" id="2.8.2.-" evidence="9"/>
<keyword evidence="10" id="KW-0732">Signal</keyword>
<dbReference type="Proteomes" id="UP001652625">
    <property type="component" value="Chromosome 06"/>
</dbReference>
<keyword evidence="9" id="KW-0735">Signal-anchor</keyword>
<sequence length="316" mass="38056">MKNLFFKIGLFLLCITTIKIFHMTSRCEYHDVRNEKDIPYISIQADILQKQILRRRSLYKYCKSKTLSTTVSSRYLIYSDNEKLLYCYIPKAASTTWKRLFLIFENTTTFANVSMIDKNEVHKLYYKNLKDIKNNDERTFRENYFYSFLITRHPFERLIATFRNKFEDPYTSFFQKLYGSRILRKYRRNLPSDQIRAGVGVTFQEFIKYILSTRFYDEHWNRMTDICSPCNYKYDYIAKMETLVADSKAILESTGLHKKYPFLENSTDRYEKKTSDLIESYFSNIPKPDVLKLYKIYKDDFEAFDYTIPTFLNVDV</sequence>
<evidence type="ECO:0000256" key="7">
    <source>
        <dbReference type="ARBA" id="ARBA00023136"/>
    </source>
</evidence>
<dbReference type="GeneID" id="100211069"/>
<evidence type="ECO:0000256" key="1">
    <source>
        <dbReference type="ARBA" id="ARBA00004323"/>
    </source>
</evidence>
<evidence type="ECO:0000313" key="12">
    <source>
        <dbReference type="RefSeq" id="XP_065656587.1"/>
    </source>
</evidence>
<keyword evidence="5" id="KW-1133">Transmembrane helix</keyword>
<dbReference type="Pfam" id="PF03567">
    <property type="entry name" value="Sulfotransfer_2"/>
    <property type="match status" value="1"/>
</dbReference>
<dbReference type="PANTHER" id="PTHR12137:SF54">
    <property type="entry name" value="CARBOHYDRATE SULFOTRANSFERASE"/>
    <property type="match status" value="1"/>
</dbReference>
<comment type="similarity">
    <text evidence="2 9">Belongs to the sulfotransferase 2 family.</text>
</comment>
<evidence type="ECO:0000256" key="10">
    <source>
        <dbReference type="SAM" id="SignalP"/>
    </source>
</evidence>
<organism evidence="11 12">
    <name type="scientific">Hydra vulgaris</name>
    <name type="common">Hydra</name>
    <name type="synonym">Hydra attenuata</name>
    <dbReference type="NCBI Taxonomy" id="6087"/>
    <lineage>
        <taxon>Eukaryota</taxon>
        <taxon>Metazoa</taxon>
        <taxon>Cnidaria</taxon>
        <taxon>Hydrozoa</taxon>
        <taxon>Hydroidolina</taxon>
        <taxon>Anthoathecata</taxon>
        <taxon>Aplanulata</taxon>
        <taxon>Hydridae</taxon>
        <taxon>Hydra</taxon>
    </lineage>
</organism>
<evidence type="ECO:0000313" key="11">
    <source>
        <dbReference type="Proteomes" id="UP001652625"/>
    </source>
</evidence>
<evidence type="ECO:0000256" key="2">
    <source>
        <dbReference type="ARBA" id="ARBA00006339"/>
    </source>
</evidence>
<evidence type="ECO:0000256" key="5">
    <source>
        <dbReference type="ARBA" id="ARBA00022989"/>
    </source>
</evidence>
<keyword evidence="11" id="KW-1185">Reference proteome</keyword>
<accession>A0ABM4C4T4</accession>
<dbReference type="PANTHER" id="PTHR12137">
    <property type="entry name" value="CARBOHYDRATE SULFOTRANSFERASE"/>
    <property type="match status" value="1"/>
</dbReference>
<feature type="signal peptide" evidence="10">
    <location>
        <begin position="1"/>
        <end position="20"/>
    </location>
</feature>
<evidence type="ECO:0000256" key="9">
    <source>
        <dbReference type="RuleBase" id="RU364020"/>
    </source>
</evidence>
<gene>
    <name evidence="12" type="primary">LOC100211069</name>
</gene>
<keyword evidence="9" id="KW-0119">Carbohydrate metabolism</keyword>
<keyword evidence="4" id="KW-0812">Transmembrane</keyword>
<evidence type="ECO:0000256" key="6">
    <source>
        <dbReference type="ARBA" id="ARBA00023034"/>
    </source>
</evidence>
<dbReference type="RefSeq" id="XP_065656587.1">
    <property type="nucleotide sequence ID" value="XM_065800515.1"/>
</dbReference>
<keyword evidence="3 9" id="KW-0808">Transferase</keyword>
<evidence type="ECO:0000256" key="3">
    <source>
        <dbReference type="ARBA" id="ARBA00022679"/>
    </source>
</evidence>
<comment type="subcellular location">
    <subcellularLocation>
        <location evidence="1 9">Golgi apparatus membrane</location>
        <topology evidence="1 9">Single-pass type II membrane protein</topology>
    </subcellularLocation>
</comment>